<evidence type="ECO:0000313" key="5">
    <source>
        <dbReference type="EMBL" id="PRQ18673.1"/>
    </source>
</evidence>
<dbReference type="STRING" id="74649.A0A2P6P9R4"/>
<name>A0A2P6P9R4_ROSCH</name>
<dbReference type="GO" id="GO:0008017">
    <property type="term" value="F:microtubule binding"/>
    <property type="evidence" value="ECO:0007669"/>
    <property type="project" value="InterPro"/>
</dbReference>
<evidence type="ECO:0000256" key="1">
    <source>
        <dbReference type="ARBA" id="ARBA00004245"/>
    </source>
</evidence>
<keyword evidence="4" id="KW-0963">Cytoplasm</keyword>
<dbReference type="AlphaFoldDB" id="A0A2P6P9R4"/>
<dbReference type="GO" id="GO:0005874">
    <property type="term" value="C:microtubule"/>
    <property type="evidence" value="ECO:0007669"/>
    <property type="project" value="UniProtKB-KW"/>
</dbReference>
<reference evidence="5 6" key="1">
    <citation type="journal article" date="2018" name="Nat. Genet.">
        <title>The Rosa genome provides new insights in the design of modern roses.</title>
        <authorList>
            <person name="Bendahmane M."/>
        </authorList>
    </citation>
    <scope>NUCLEOTIDE SEQUENCE [LARGE SCALE GENOMIC DNA]</scope>
    <source>
        <strain evidence="6">cv. Old Blush</strain>
    </source>
</reference>
<organism evidence="5 6">
    <name type="scientific">Rosa chinensis</name>
    <name type="common">China rose</name>
    <dbReference type="NCBI Taxonomy" id="74649"/>
    <lineage>
        <taxon>Eukaryota</taxon>
        <taxon>Viridiplantae</taxon>
        <taxon>Streptophyta</taxon>
        <taxon>Embryophyta</taxon>
        <taxon>Tracheophyta</taxon>
        <taxon>Spermatophyta</taxon>
        <taxon>Magnoliopsida</taxon>
        <taxon>eudicotyledons</taxon>
        <taxon>Gunneridae</taxon>
        <taxon>Pentapetalae</taxon>
        <taxon>rosids</taxon>
        <taxon>fabids</taxon>
        <taxon>Rosales</taxon>
        <taxon>Rosaceae</taxon>
        <taxon>Rosoideae</taxon>
        <taxon>Rosoideae incertae sedis</taxon>
        <taxon>Rosa</taxon>
    </lineage>
</organism>
<dbReference type="InterPro" id="IPR007145">
    <property type="entry name" value="MAP65_Ase1_PRC1"/>
</dbReference>
<evidence type="ECO:0000256" key="2">
    <source>
        <dbReference type="ARBA" id="ARBA00006187"/>
    </source>
</evidence>
<comment type="subcellular location">
    <subcellularLocation>
        <location evidence="1">Cytoplasm</location>
        <location evidence="1">Cytoskeleton</location>
    </subcellularLocation>
</comment>
<dbReference type="OMA" id="ACQEEYW"/>
<dbReference type="PANTHER" id="PTHR19321:SF7">
    <property type="entry name" value="65-KDA MICROTUBULE-ASSOCIATED PROTEIN 3"/>
    <property type="match status" value="1"/>
</dbReference>
<evidence type="ECO:0000313" key="6">
    <source>
        <dbReference type="Proteomes" id="UP000238479"/>
    </source>
</evidence>
<proteinExistence type="inferred from homology"/>
<dbReference type="EMBL" id="PDCK01000045">
    <property type="protein sequence ID" value="PRQ18673.1"/>
    <property type="molecule type" value="Genomic_DNA"/>
</dbReference>
<dbReference type="Pfam" id="PF03999">
    <property type="entry name" value="MAP65_ASE1"/>
    <property type="match status" value="1"/>
</dbReference>
<evidence type="ECO:0000256" key="4">
    <source>
        <dbReference type="ARBA" id="ARBA00023212"/>
    </source>
</evidence>
<dbReference type="Proteomes" id="UP000238479">
    <property type="component" value="Chromosome 7"/>
</dbReference>
<dbReference type="GO" id="GO:0005737">
    <property type="term" value="C:cytoplasm"/>
    <property type="evidence" value="ECO:0007669"/>
    <property type="project" value="TreeGrafter"/>
</dbReference>
<dbReference type="Gene3D" id="1.20.58.1520">
    <property type="match status" value="1"/>
</dbReference>
<comment type="caution">
    <text evidence="5">The sequence shown here is derived from an EMBL/GenBank/DDBJ whole genome shotgun (WGS) entry which is preliminary data.</text>
</comment>
<dbReference type="Gramene" id="PRQ18673">
    <property type="protein sequence ID" value="PRQ18673"/>
    <property type="gene ID" value="RchiOBHm_Chr7g0208631"/>
</dbReference>
<sequence length="182" mass="21175">MWNLMDTTMEEQKKYQNVTSRIATLEFEITEPNILSVDLLNDVEAEVSKLEQLKSIKLKEILLKKKLELEELCRQSHMVTEILSAAEYSNEAIESGVVDPACLLEQIELQIARAKEEALSRKEILEKIEKWLVACQEEYWLEEYNRDDNRYTAGRDAHITLKRAEKVRVLVNKIPGKDLVKL</sequence>
<gene>
    <name evidence="5" type="ORF">RchiOBHm_Chr7g0208631</name>
</gene>
<keyword evidence="3" id="KW-0493">Microtubule</keyword>
<keyword evidence="6" id="KW-1185">Reference proteome</keyword>
<keyword evidence="4" id="KW-0206">Cytoskeleton</keyword>
<dbReference type="PANTHER" id="PTHR19321">
    <property type="entry name" value="PROTEIN REGULATOR OF CYTOKINESIS 1 PRC1-RELATED"/>
    <property type="match status" value="1"/>
</dbReference>
<accession>A0A2P6P9R4</accession>
<dbReference type="GO" id="GO:0000226">
    <property type="term" value="P:microtubule cytoskeleton organization"/>
    <property type="evidence" value="ECO:0007669"/>
    <property type="project" value="InterPro"/>
</dbReference>
<dbReference type="GO" id="GO:0005819">
    <property type="term" value="C:spindle"/>
    <property type="evidence" value="ECO:0007669"/>
    <property type="project" value="TreeGrafter"/>
</dbReference>
<evidence type="ECO:0000256" key="3">
    <source>
        <dbReference type="ARBA" id="ARBA00022701"/>
    </source>
</evidence>
<comment type="similarity">
    <text evidence="2">Belongs to the MAP65/ASE1 family.</text>
</comment>
<protein>
    <submittedName>
        <fullName evidence="5">Putative microtubule-associated protein, MAP65/Ase1/PRC1</fullName>
    </submittedName>
</protein>